<feature type="domain" description="GtrA/DPMS transmembrane" evidence="7">
    <location>
        <begin position="11"/>
        <end position="125"/>
    </location>
</feature>
<evidence type="ECO:0000256" key="4">
    <source>
        <dbReference type="ARBA" id="ARBA00022989"/>
    </source>
</evidence>
<evidence type="ECO:0000259" key="7">
    <source>
        <dbReference type="Pfam" id="PF04138"/>
    </source>
</evidence>
<evidence type="ECO:0000256" key="6">
    <source>
        <dbReference type="SAM" id="Phobius"/>
    </source>
</evidence>
<dbReference type="InterPro" id="IPR007267">
    <property type="entry name" value="GtrA_DPMS_TM"/>
</dbReference>
<dbReference type="EMBL" id="CP000089">
    <property type="protein sequence ID" value="AAZ47487.1"/>
    <property type="molecule type" value="Genomic_DNA"/>
</dbReference>
<evidence type="ECO:0000256" key="3">
    <source>
        <dbReference type="ARBA" id="ARBA00022692"/>
    </source>
</evidence>
<dbReference type="KEGG" id="dar:Daro_2757"/>
<evidence type="ECO:0000256" key="5">
    <source>
        <dbReference type="ARBA" id="ARBA00023136"/>
    </source>
</evidence>
<dbReference type="GO" id="GO:0005886">
    <property type="term" value="C:plasma membrane"/>
    <property type="evidence" value="ECO:0007669"/>
    <property type="project" value="TreeGrafter"/>
</dbReference>
<keyword evidence="4 6" id="KW-1133">Transmembrane helix</keyword>
<evidence type="ECO:0000256" key="2">
    <source>
        <dbReference type="ARBA" id="ARBA00009399"/>
    </source>
</evidence>
<comment type="similarity">
    <text evidence="2">Belongs to the GtrA family.</text>
</comment>
<dbReference type="STRING" id="159087.Daro_2757"/>
<comment type="subcellular location">
    <subcellularLocation>
        <location evidence="1">Membrane</location>
        <topology evidence="1">Multi-pass membrane protein</topology>
    </subcellularLocation>
</comment>
<protein>
    <submittedName>
        <fullName evidence="8">GtrA-like protein</fullName>
    </submittedName>
</protein>
<proteinExistence type="inferred from homology"/>
<organism evidence="8">
    <name type="scientific">Dechloromonas aromatica (strain RCB)</name>
    <dbReference type="NCBI Taxonomy" id="159087"/>
    <lineage>
        <taxon>Bacteria</taxon>
        <taxon>Pseudomonadati</taxon>
        <taxon>Pseudomonadota</taxon>
        <taxon>Betaproteobacteria</taxon>
        <taxon>Rhodocyclales</taxon>
        <taxon>Azonexaceae</taxon>
        <taxon>Dechloromonas</taxon>
    </lineage>
</organism>
<feature type="transmembrane region" description="Helical" evidence="6">
    <location>
        <begin position="99"/>
        <end position="119"/>
    </location>
</feature>
<reference evidence="8" key="1">
    <citation type="submission" date="2005-08" db="EMBL/GenBank/DDBJ databases">
        <title>Complete sequence of Dechloromonas aromatica RCB.</title>
        <authorList>
            <person name="Salinero K.K."/>
            <person name="Copeland A."/>
            <person name="Lucas S."/>
            <person name="Lapidus A."/>
            <person name="Barry K."/>
            <person name="Detter J.C."/>
            <person name="Glavina T."/>
            <person name="Hammon N."/>
            <person name="Israni S."/>
            <person name="Pitluck S."/>
            <person name="Di Bartolo G."/>
            <person name="Trong S."/>
            <person name="Schmutz J."/>
            <person name="Larimer F."/>
            <person name="Land M."/>
            <person name="Ivanova N."/>
            <person name="Richardson P."/>
        </authorList>
    </citation>
    <scope>NUCLEOTIDE SEQUENCE</scope>
    <source>
        <strain evidence="8">RCB</strain>
    </source>
</reference>
<keyword evidence="5 6" id="KW-0472">Membrane</keyword>
<gene>
    <name evidence="8" type="ordered locus">Daro_2757</name>
</gene>
<sequence length="130" mass="14386">MPHAVKTVSWFILVGCMAAATHWLVAVGCVESLHVAPLIANLIGWLTAVTVSFAGHYRLTFRHQVGEIWPAAWRFFIVSALGFLVNESAYAFLLKNTEVSYEILLFCVLVAVAALTFVLSRSWAFRNNSA</sequence>
<name>Q47CE4_DECAR</name>
<feature type="transmembrane region" description="Helical" evidence="6">
    <location>
        <begin position="71"/>
        <end position="93"/>
    </location>
</feature>
<feature type="transmembrane region" description="Helical" evidence="6">
    <location>
        <begin position="7"/>
        <end position="26"/>
    </location>
</feature>
<dbReference type="Pfam" id="PF04138">
    <property type="entry name" value="GtrA_DPMS_TM"/>
    <property type="match status" value="1"/>
</dbReference>
<dbReference type="PROSITE" id="PS51257">
    <property type="entry name" value="PROKAR_LIPOPROTEIN"/>
    <property type="match status" value="1"/>
</dbReference>
<evidence type="ECO:0000256" key="1">
    <source>
        <dbReference type="ARBA" id="ARBA00004141"/>
    </source>
</evidence>
<dbReference type="HOGENOM" id="CLU_083873_6_4_4"/>
<dbReference type="PANTHER" id="PTHR38459">
    <property type="entry name" value="PROPHAGE BACTOPRENOL-LINKED GLUCOSE TRANSLOCASE HOMOLOG"/>
    <property type="match status" value="1"/>
</dbReference>
<keyword evidence="3 6" id="KW-0812">Transmembrane</keyword>
<feature type="transmembrane region" description="Helical" evidence="6">
    <location>
        <begin position="38"/>
        <end position="59"/>
    </location>
</feature>
<dbReference type="InterPro" id="IPR051401">
    <property type="entry name" value="GtrA_CellWall_Glycosyl"/>
</dbReference>
<dbReference type="OrthoDB" id="8562382at2"/>
<dbReference type="GO" id="GO:0000271">
    <property type="term" value="P:polysaccharide biosynthetic process"/>
    <property type="evidence" value="ECO:0007669"/>
    <property type="project" value="InterPro"/>
</dbReference>
<dbReference type="AlphaFoldDB" id="Q47CE4"/>
<dbReference type="eggNOG" id="COG2246">
    <property type="taxonomic scope" value="Bacteria"/>
</dbReference>
<accession>Q47CE4</accession>
<evidence type="ECO:0000313" key="8">
    <source>
        <dbReference type="EMBL" id="AAZ47487.1"/>
    </source>
</evidence>
<dbReference type="PANTHER" id="PTHR38459:SF1">
    <property type="entry name" value="PROPHAGE BACTOPRENOL-LINKED GLUCOSE TRANSLOCASE HOMOLOG"/>
    <property type="match status" value="1"/>
</dbReference>